<proteinExistence type="predicted"/>
<dbReference type="Proteomes" id="UP000317982">
    <property type="component" value="Unassembled WGS sequence"/>
</dbReference>
<accession>A0A545AL40</accession>
<dbReference type="Pfam" id="PF05258">
    <property type="entry name" value="DciA"/>
    <property type="match status" value="1"/>
</dbReference>
<dbReference type="InterPro" id="IPR007922">
    <property type="entry name" value="DciA-like"/>
</dbReference>
<dbReference type="OrthoDB" id="5516926at2"/>
<reference evidence="2 3" key="1">
    <citation type="submission" date="2019-07" db="EMBL/GenBank/DDBJ databases">
        <title>Cryptosporangium phraense sp. nov., isolated from plant litter.</title>
        <authorList>
            <person name="Suriyachadkun C."/>
        </authorList>
    </citation>
    <scope>NUCLEOTIDE SEQUENCE [LARGE SCALE GENOMIC DNA]</scope>
    <source>
        <strain evidence="2 3">A-T 5661</strain>
    </source>
</reference>
<dbReference type="AlphaFoldDB" id="A0A545AL40"/>
<evidence type="ECO:0000256" key="1">
    <source>
        <dbReference type="SAM" id="MobiDB-lite"/>
    </source>
</evidence>
<organism evidence="2 3">
    <name type="scientific">Cryptosporangium phraense</name>
    <dbReference type="NCBI Taxonomy" id="2593070"/>
    <lineage>
        <taxon>Bacteria</taxon>
        <taxon>Bacillati</taxon>
        <taxon>Actinomycetota</taxon>
        <taxon>Actinomycetes</taxon>
        <taxon>Cryptosporangiales</taxon>
        <taxon>Cryptosporangiaceae</taxon>
        <taxon>Cryptosporangium</taxon>
    </lineage>
</organism>
<evidence type="ECO:0000313" key="2">
    <source>
        <dbReference type="EMBL" id="TQS41455.1"/>
    </source>
</evidence>
<evidence type="ECO:0000313" key="3">
    <source>
        <dbReference type="Proteomes" id="UP000317982"/>
    </source>
</evidence>
<feature type="region of interest" description="Disordered" evidence="1">
    <location>
        <begin position="62"/>
        <end position="107"/>
    </location>
</feature>
<name>A0A545AL40_9ACTN</name>
<protein>
    <submittedName>
        <fullName evidence="2">DUF721 domain-containing protein</fullName>
    </submittedName>
</protein>
<comment type="caution">
    <text evidence="2">The sequence shown here is derived from an EMBL/GenBank/DDBJ whole genome shotgun (WGS) entry which is preliminary data.</text>
</comment>
<feature type="region of interest" description="Disordered" evidence="1">
    <location>
        <begin position="1"/>
        <end position="50"/>
    </location>
</feature>
<dbReference type="PANTHER" id="PTHR36456">
    <property type="entry name" value="UPF0232 PROTEIN SCO3875"/>
    <property type="match status" value="1"/>
</dbReference>
<sequence>MSRLGRSLVTDDDIDDGQRDAVGGNHTAQGGGAADRFTGNGANPVGAQPLGGAQLARAALDAARAAGRTYTTRPGGPKKRPADDGQSPKRRRWSGSGPDPRDPQPLGRLVSRMVADRGWDKPTAEARVLGDWPKLVGPEIASKSRPVQLKDGELTLQAESTAWATQLRLLSTKMLGLLSAEVGPNVVKKIRVHGPAAPSWKRGPISVRGRGPRDTYG</sequence>
<feature type="compositionally biased region" description="Low complexity" evidence="1">
    <location>
        <begin position="62"/>
        <end position="75"/>
    </location>
</feature>
<keyword evidence="3" id="KW-1185">Reference proteome</keyword>
<dbReference type="EMBL" id="VIRS01000026">
    <property type="protein sequence ID" value="TQS41455.1"/>
    <property type="molecule type" value="Genomic_DNA"/>
</dbReference>
<gene>
    <name evidence="2" type="ORF">FL583_29580</name>
</gene>
<dbReference type="PANTHER" id="PTHR36456:SF1">
    <property type="entry name" value="UPF0232 PROTEIN SCO3875"/>
    <property type="match status" value="1"/>
</dbReference>
<feature type="region of interest" description="Disordered" evidence="1">
    <location>
        <begin position="195"/>
        <end position="217"/>
    </location>
</feature>
<dbReference type="InParanoid" id="A0A545AL40"/>